<dbReference type="Pfam" id="PF14257">
    <property type="entry name" value="DUF4349"/>
    <property type="match status" value="1"/>
</dbReference>
<keyword evidence="6" id="KW-1185">Reference proteome</keyword>
<feature type="compositionally biased region" description="Low complexity" evidence="1">
    <location>
        <begin position="28"/>
        <end position="39"/>
    </location>
</feature>
<proteinExistence type="predicted"/>
<dbReference type="PROSITE" id="PS51257">
    <property type="entry name" value="PROKAR_LIPOPROTEIN"/>
    <property type="match status" value="1"/>
</dbReference>
<keyword evidence="2" id="KW-1133">Transmembrane helix</keyword>
<protein>
    <submittedName>
        <fullName evidence="5">DUF4349 domain-containing protein</fullName>
    </submittedName>
</protein>
<evidence type="ECO:0000259" key="4">
    <source>
        <dbReference type="Pfam" id="PF14257"/>
    </source>
</evidence>
<accession>A0ABS2AQP9</accession>
<feature type="region of interest" description="Disordered" evidence="1">
    <location>
        <begin position="27"/>
        <end position="67"/>
    </location>
</feature>
<keyword evidence="3" id="KW-0732">Signal</keyword>
<gene>
    <name evidence="5" type="ORF">JIG36_42355</name>
</gene>
<feature type="chain" id="PRO_5045322981" evidence="3">
    <location>
        <begin position="21"/>
        <end position="327"/>
    </location>
</feature>
<comment type="caution">
    <text evidence="5">The sequence shown here is derived from an EMBL/GenBank/DDBJ whole genome shotgun (WGS) entry which is preliminary data.</text>
</comment>
<dbReference type="EMBL" id="JAENHP010000024">
    <property type="protein sequence ID" value="MBM2622166.1"/>
    <property type="molecule type" value="Genomic_DNA"/>
</dbReference>
<feature type="region of interest" description="Disordered" evidence="1">
    <location>
        <begin position="305"/>
        <end position="327"/>
    </location>
</feature>
<evidence type="ECO:0000256" key="1">
    <source>
        <dbReference type="SAM" id="MobiDB-lite"/>
    </source>
</evidence>
<dbReference type="InterPro" id="IPR025645">
    <property type="entry name" value="DUF4349"/>
</dbReference>
<evidence type="ECO:0000313" key="5">
    <source>
        <dbReference type="EMBL" id="MBM2622166.1"/>
    </source>
</evidence>
<feature type="signal peptide" evidence="3">
    <location>
        <begin position="1"/>
        <end position="20"/>
    </location>
</feature>
<evidence type="ECO:0000256" key="2">
    <source>
        <dbReference type="SAM" id="Phobius"/>
    </source>
</evidence>
<organism evidence="5 6">
    <name type="scientific">Paractinoplanes ovalisporus</name>
    <dbReference type="NCBI Taxonomy" id="2810368"/>
    <lineage>
        <taxon>Bacteria</taxon>
        <taxon>Bacillati</taxon>
        <taxon>Actinomycetota</taxon>
        <taxon>Actinomycetes</taxon>
        <taxon>Micromonosporales</taxon>
        <taxon>Micromonosporaceae</taxon>
        <taxon>Paractinoplanes</taxon>
    </lineage>
</organism>
<dbReference type="Proteomes" id="UP000632138">
    <property type="component" value="Unassembled WGS sequence"/>
</dbReference>
<name>A0ABS2AQP9_9ACTN</name>
<keyword evidence="2" id="KW-0812">Transmembrane</keyword>
<keyword evidence="2" id="KW-0472">Membrane</keyword>
<evidence type="ECO:0000313" key="6">
    <source>
        <dbReference type="Proteomes" id="UP000632138"/>
    </source>
</evidence>
<feature type="transmembrane region" description="Helical" evidence="2">
    <location>
        <begin position="258"/>
        <end position="284"/>
    </location>
</feature>
<feature type="compositionally biased region" description="Pro residues" evidence="1">
    <location>
        <begin position="306"/>
        <end position="327"/>
    </location>
</feature>
<feature type="domain" description="DUF4349" evidence="4">
    <location>
        <begin position="72"/>
        <end position="280"/>
    </location>
</feature>
<reference evidence="5 6" key="1">
    <citation type="submission" date="2021-01" db="EMBL/GenBank/DDBJ databases">
        <title>Actinoplanes sp. nov. LDG1-06 isolated from lichen.</title>
        <authorList>
            <person name="Saeng-In P."/>
            <person name="Phongsopitanun W."/>
            <person name="Kanchanasin P."/>
            <person name="Yuki M."/>
            <person name="Kudo T."/>
            <person name="Ohkuma M."/>
            <person name="Tanasupawat S."/>
        </authorList>
    </citation>
    <scope>NUCLEOTIDE SEQUENCE [LARGE SCALE GENOMIC DNA]</scope>
    <source>
        <strain evidence="5 6">LDG1-06</strain>
    </source>
</reference>
<evidence type="ECO:0000256" key="3">
    <source>
        <dbReference type="SAM" id="SignalP"/>
    </source>
</evidence>
<sequence>MRARRTYLLGTVMMAGLLLAGCGDGASDDAQSSSGGAPAVGMAEQAAPDAAAGKEMGQDAQAQAPDLKVEQRSIIYRGTVTVRVDSVEAAAGQATGIAKTFGGFVSGDNRSSGSGSDTATMELRVPADKFANAVEQLSKLGTEEQRQINTEDVTDQTVDLDARITVQQARVDSGRKLLAQAKSLNDLVMLEREVATRESDLASLQAKKRHLADLTALSTITVTLLDPEAAAVTDDDDPPGFLGGLGAGWNALLASLKVLLTVLGALLPWLVAFGLPVWAVIYAVRWYNRSRRPVVQPAAAYATPAAPLPQHPPVSGPPASGPPQPKP</sequence>